<feature type="transmembrane region" description="Helical" evidence="1">
    <location>
        <begin position="181"/>
        <end position="200"/>
    </location>
</feature>
<keyword evidence="1" id="KW-0812">Transmembrane</keyword>
<evidence type="ECO:0000256" key="1">
    <source>
        <dbReference type="SAM" id="Phobius"/>
    </source>
</evidence>
<evidence type="ECO:0000259" key="3">
    <source>
        <dbReference type="Pfam" id="PF04536"/>
    </source>
</evidence>
<organism evidence="4 5">
    <name type="scientific">Roseivirga thermotolerans</name>
    <dbReference type="NCBI Taxonomy" id="1758176"/>
    <lineage>
        <taxon>Bacteria</taxon>
        <taxon>Pseudomonadati</taxon>
        <taxon>Bacteroidota</taxon>
        <taxon>Cytophagia</taxon>
        <taxon>Cytophagales</taxon>
        <taxon>Roseivirgaceae</taxon>
        <taxon>Roseivirga</taxon>
    </lineage>
</organism>
<feature type="domain" description="TPM" evidence="3">
    <location>
        <begin position="32"/>
        <end position="154"/>
    </location>
</feature>
<dbReference type="Proteomes" id="UP000658258">
    <property type="component" value="Unassembled WGS sequence"/>
</dbReference>
<keyword evidence="1" id="KW-1133">Transmembrane helix</keyword>
<dbReference type="Gene3D" id="3.10.310.50">
    <property type="match status" value="1"/>
</dbReference>
<keyword evidence="2" id="KW-0732">Signal</keyword>
<gene>
    <name evidence="4" type="ORF">GCM10011340_07360</name>
</gene>
<dbReference type="EMBL" id="BNAG01000001">
    <property type="protein sequence ID" value="GHE55172.1"/>
    <property type="molecule type" value="Genomic_DNA"/>
</dbReference>
<dbReference type="InterPro" id="IPR007621">
    <property type="entry name" value="TPM_dom"/>
</dbReference>
<feature type="chain" id="PRO_5047205196" description="TPM domain-containing protein" evidence="2">
    <location>
        <begin position="19"/>
        <end position="272"/>
    </location>
</feature>
<dbReference type="RefSeq" id="WP_189628832.1">
    <property type="nucleotide sequence ID" value="NZ_BNAG01000001.1"/>
</dbReference>
<sequence length="272" mass="29353">MRNLLVILFISISSLGFAQTGIPDAPNPPRLVNDYTGRTLSQQELQALENKMLGYEDSTSTQVAILIVESLNGYEVVDFAQRTAEKWQVGTAKDNGVFIVVSINDRMAAIVTGYGMEGSITDAATYTIREEYMNPRFREGNFYKGLDDATDVIFKLASGEFKAEQFGQNRKRNSDGEGGSGIPFFFLFILFFFIIPAIVGRKRGRGIGSRGLPWWAWLMMGNSMGRRRDDDWDNFRGGGGIFGGGSGFGGGGGGFGGFGGGSFGGGGSGGSW</sequence>
<keyword evidence="5" id="KW-1185">Reference proteome</keyword>
<proteinExistence type="predicted"/>
<evidence type="ECO:0000313" key="4">
    <source>
        <dbReference type="EMBL" id="GHE55172.1"/>
    </source>
</evidence>
<evidence type="ECO:0000313" key="5">
    <source>
        <dbReference type="Proteomes" id="UP000658258"/>
    </source>
</evidence>
<feature type="signal peptide" evidence="2">
    <location>
        <begin position="1"/>
        <end position="18"/>
    </location>
</feature>
<dbReference type="PANTHER" id="PTHR30373">
    <property type="entry name" value="UPF0603 PROTEIN YGCG"/>
    <property type="match status" value="1"/>
</dbReference>
<name>A0ABQ3I1V4_9BACT</name>
<dbReference type="Pfam" id="PF04536">
    <property type="entry name" value="TPM_phosphatase"/>
    <property type="match status" value="1"/>
</dbReference>
<keyword evidence="1" id="KW-0472">Membrane</keyword>
<comment type="caution">
    <text evidence="4">The sequence shown here is derived from an EMBL/GenBank/DDBJ whole genome shotgun (WGS) entry which is preliminary data.</text>
</comment>
<protein>
    <recommendedName>
        <fullName evidence="3">TPM domain-containing protein</fullName>
    </recommendedName>
</protein>
<accession>A0ABQ3I1V4</accession>
<dbReference type="PANTHER" id="PTHR30373:SF2">
    <property type="entry name" value="UPF0603 PROTEIN YGCG"/>
    <property type="match status" value="1"/>
</dbReference>
<reference evidence="5" key="1">
    <citation type="journal article" date="2019" name="Int. J. Syst. Evol. Microbiol.">
        <title>The Global Catalogue of Microorganisms (GCM) 10K type strain sequencing project: providing services to taxonomists for standard genome sequencing and annotation.</title>
        <authorList>
            <consortium name="The Broad Institute Genomics Platform"/>
            <consortium name="The Broad Institute Genome Sequencing Center for Infectious Disease"/>
            <person name="Wu L."/>
            <person name="Ma J."/>
        </authorList>
    </citation>
    <scope>NUCLEOTIDE SEQUENCE [LARGE SCALE GENOMIC DNA]</scope>
    <source>
        <strain evidence="5">CGMCC 1.15111</strain>
    </source>
</reference>
<evidence type="ECO:0000256" key="2">
    <source>
        <dbReference type="SAM" id="SignalP"/>
    </source>
</evidence>